<protein>
    <submittedName>
        <fullName evidence="1">Uncharacterized protein</fullName>
    </submittedName>
</protein>
<dbReference type="AlphaFoldDB" id="A0A835CZM4"/>
<evidence type="ECO:0000313" key="1">
    <source>
        <dbReference type="EMBL" id="KAF8378412.1"/>
    </source>
</evidence>
<evidence type="ECO:0000313" key="2">
    <source>
        <dbReference type="Proteomes" id="UP000655225"/>
    </source>
</evidence>
<reference evidence="1 2" key="1">
    <citation type="submission" date="2020-04" db="EMBL/GenBank/DDBJ databases">
        <title>Plant Genome Project.</title>
        <authorList>
            <person name="Zhang R.-G."/>
        </authorList>
    </citation>
    <scope>NUCLEOTIDE SEQUENCE [LARGE SCALE GENOMIC DNA]</scope>
    <source>
        <strain evidence="1">YNK0</strain>
        <tissue evidence="1">Leaf</tissue>
    </source>
</reference>
<proteinExistence type="predicted"/>
<keyword evidence="2" id="KW-1185">Reference proteome</keyword>
<dbReference type="Proteomes" id="UP000655225">
    <property type="component" value="Unassembled WGS sequence"/>
</dbReference>
<organism evidence="1 2">
    <name type="scientific">Tetracentron sinense</name>
    <name type="common">Spur-leaf</name>
    <dbReference type="NCBI Taxonomy" id="13715"/>
    <lineage>
        <taxon>Eukaryota</taxon>
        <taxon>Viridiplantae</taxon>
        <taxon>Streptophyta</taxon>
        <taxon>Embryophyta</taxon>
        <taxon>Tracheophyta</taxon>
        <taxon>Spermatophyta</taxon>
        <taxon>Magnoliopsida</taxon>
        <taxon>Trochodendrales</taxon>
        <taxon>Trochodendraceae</taxon>
        <taxon>Tetracentron</taxon>
    </lineage>
</organism>
<accession>A0A835CZM4</accession>
<name>A0A835CZM4_TETSI</name>
<gene>
    <name evidence="1" type="ORF">HHK36_029751</name>
</gene>
<sequence length="128" mass="14621">MMRDKLPTFRNLKQLVLLASGSTKDSLLGFAALLEAAPFLQIFELHFCCSVAKLPREMQEETISKCTHYHLKNAVALKKMKIRPTFSNYRGNGKWEVCWNASGWTNRRKTVCKLLQREAPPGVQLVIL</sequence>
<dbReference type="EMBL" id="JABCRI010000023">
    <property type="protein sequence ID" value="KAF8378412.1"/>
    <property type="molecule type" value="Genomic_DNA"/>
</dbReference>
<comment type="caution">
    <text evidence="1">The sequence shown here is derived from an EMBL/GenBank/DDBJ whole genome shotgun (WGS) entry which is preliminary data.</text>
</comment>